<accession>A0A418EJ68</accession>
<dbReference type="InterPro" id="IPR000313">
    <property type="entry name" value="PWWP_dom"/>
</dbReference>
<dbReference type="Pfam" id="PF00855">
    <property type="entry name" value="PWWP"/>
    <property type="match status" value="1"/>
</dbReference>
<organism evidence="3 4">
    <name type="scientific">Aphanomyces astaci</name>
    <name type="common">Crayfish plague agent</name>
    <dbReference type="NCBI Taxonomy" id="112090"/>
    <lineage>
        <taxon>Eukaryota</taxon>
        <taxon>Sar</taxon>
        <taxon>Stramenopiles</taxon>
        <taxon>Oomycota</taxon>
        <taxon>Saprolegniomycetes</taxon>
        <taxon>Saprolegniales</taxon>
        <taxon>Verrucalvaceae</taxon>
        <taxon>Aphanomyces</taxon>
    </lineage>
</organism>
<evidence type="ECO:0000259" key="2">
    <source>
        <dbReference type="PROSITE" id="PS50812"/>
    </source>
</evidence>
<evidence type="ECO:0000256" key="1">
    <source>
        <dbReference type="SAM" id="MobiDB-lite"/>
    </source>
</evidence>
<sequence length="1508" mass="165818">MAEDAQIPYNCVAWTLLEGYPWSPVYVFDPNQVRENLELLGNSHQHHLKKARDWPNVYRLVYNFGYHNISLLSLGQYIKPWQCPDHLRFLNGYPHECMNRRDVVEAFREALIEAQNFLGAQTLNQYIPYVHASDLSPTTVLPPPQVQFNAVAWAKRDEVWWPVFLCDPRTLRSNLFHLGTGELPHCRVATGLPFHNRIAYYFGMHDFGLYADDSLLKRWFCSEHVSFIKGHVDASVTDRLKDALKQVQEFFVAEEGHRTMLCKLVGASDDVSPPPPQLHSFVDGARVVPESHQVVLALYRPSSNPTRKAMLDDGAADKAPYDVLTMHTTRFKPTDLDALNQIMNAANPQRPADEKHGLTPMLPFLSDQVDVTEVQVPNEDIDAAVVQVLHNLVDAIAQYHAATSAVIDDRREAIEEVDTPTPLVQTDKTHEATPQEDSDANDMQEPDESHRSIQYAMDDIVASIEAIQCEDQEIEAIRSAAKTDDGAMFVGEGDWCVDMNSACHTSNEAVPFVTPWDVNLSRIPPTAPPPAVVCASVAWSFESGSTWWPVYLCDPDAIGPAFCLDLMRQDEDGSSSSSDSSRFEDDSDDEEPESCDTEWEHSDHDSPRRTSASVAYAKETKGVGRSKSPSWFATPEKHPSYPRGVASTQGITTTSSPDPPASRSRTRGPITSVGIPRTAHVWKHFVWEEHMGKYYNYKLIECRYCRQAYADRGDRDVPVPERVVSQIPKMKLHLLQCAHCQLTEDDLEPLQKQGNHRATVVKAAPSRPPEDPRPGRALRRTLAVDDDVDEDQTTISATREEGAAAATIEPVAPQGPLLVASTADGVDIPSVEEPGANDDDAASNSFEHQVFAPESPRQPDPSPIAKVGLKKASPGRKKRKASHVIVVEDDSDTLSDESVASYTARHPVKKRKGVPAKTLGPRTITLSDADKARMTKQRFILPPPPQLAFGPHLSQDDALREKEVPQPPIVTASPEHVKPPAPSVPVTRKAVAVPPAAPVAVTRKAVVSVPPTPALPTNVSSDVPVTKVSAPHDTIVWAYLKGYPWVPAYVLNPFKLRSELHLLGNGHERTLKKAKQKPGDYCIIYYFGTHNLYGVGFDWDVWSNGGRSGLITTPATALRPWHCDEHAKFLSGFPKAACKGDTAAELVDAIAEAVEYLSVDAASRVLPEMHPSDMNPLLDPPSDSESGGADSDATVSDGEDIVHGQPKRKESCIVDTPKQQITPSKKESPAQPKPSEDLADDIIVIDSSESENDRDDNSASSEDEPDSSVHSTSSVNDPPSDVEDDDYSTAKKNAHTRVDAIERSRTLENDVEDEEQSQVEDSELSNDDGLAPVNSDDEVDKDDEAASVRSDDDEDGGGGSWEGSQGQAPDDQDELEALEDLEDAEYFTNDDDPGEDDPPDGDVEDQDDGQSGGDEDKQSSEDDDAQEETLNDVVDLADDSDPGHCSEEDAAADADVDDDNQSQEDELPIVASSNQRRKRPNKMHGLDNTTLMKGTFSFLYGGQVVLIS</sequence>
<dbReference type="CDD" id="cd05162">
    <property type="entry name" value="PWWP"/>
    <property type="match status" value="1"/>
</dbReference>
<feature type="region of interest" description="Disordered" evidence="1">
    <location>
        <begin position="1168"/>
        <end position="1486"/>
    </location>
</feature>
<feature type="compositionally biased region" description="Basic and acidic residues" evidence="1">
    <location>
        <begin position="1296"/>
        <end position="1308"/>
    </location>
</feature>
<gene>
    <name evidence="3" type="ORF">DYB37_005076</name>
</gene>
<feature type="compositionally biased region" description="Basic residues" evidence="1">
    <location>
        <begin position="873"/>
        <end position="882"/>
    </location>
</feature>
<dbReference type="PROSITE" id="PS50812">
    <property type="entry name" value="PWWP"/>
    <property type="match status" value="1"/>
</dbReference>
<feature type="compositionally biased region" description="Acidic residues" evidence="1">
    <location>
        <begin position="1309"/>
        <end position="1326"/>
    </location>
</feature>
<feature type="compositionally biased region" description="Acidic residues" evidence="1">
    <location>
        <begin position="434"/>
        <end position="446"/>
    </location>
</feature>
<feature type="compositionally biased region" description="Basic and acidic residues" evidence="1">
    <location>
        <begin position="598"/>
        <end position="608"/>
    </location>
</feature>
<evidence type="ECO:0000313" key="3">
    <source>
        <dbReference type="EMBL" id="RHZ14202.1"/>
    </source>
</evidence>
<feature type="compositionally biased region" description="Acidic residues" evidence="1">
    <location>
        <begin position="585"/>
        <end position="597"/>
    </location>
</feature>
<feature type="domain" description="PWWP" evidence="2">
    <location>
        <begin position="1032"/>
        <end position="1099"/>
    </location>
</feature>
<dbReference type="VEuPathDB" id="FungiDB:H257_01861"/>
<evidence type="ECO:0000313" key="4">
    <source>
        <dbReference type="Proteomes" id="UP000285430"/>
    </source>
</evidence>
<feature type="region of interest" description="Disordered" evidence="1">
    <location>
        <begin position="851"/>
        <end position="884"/>
    </location>
</feature>
<name>A0A418EJ68_APHAT</name>
<feature type="region of interest" description="Disordered" evidence="1">
    <location>
        <begin position="418"/>
        <end position="449"/>
    </location>
</feature>
<reference evidence="3 4" key="1">
    <citation type="submission" date="2018-08" db="EMBL/GenBank/DDBJ databases">
        <title>Aphanomyces genome sequencing and annotation.</title>
        <authorList>
            <person name="Minardi D."/>
            <person name="Oidtmann B."/>
            <person name="Van Der Giezen M."/>
            <person name="Studholme D.J."/>
        </authorList>
    </citation>
    <scope>NUCLEOTIDE SEQUENCE [LARGE SCALE GENOMIC DNA]</scope>
    <source>
        <strain evidence="3 4">Da</strain>
    </source>
</reference>
<feature type="compositionally biased region" description="Low complexity" evidence="1">
    <location>
        <begin position="1180"/>
        <end position="1193"/>
    </location>
</feature>
<protein>
    <recommendedName>
        <fullName evidence="2">PWWP domain-containing protein</fullName>
    </recommendedName>
</protein>
<dbReference type="Proteomes" id="UP000285430">
    <property type="component" value="Unassembled WGS sequence"/>
</dbReference>
<feature type="region of interest" description="Disordered" evidence="1">
    <location>
        <begin position="753"/>
        <end position="790"/>
    </location>
</feature>
<feature type="compositionally biased region" description="Acidic residues" evidence="1">
    <location>
        <begin position="1448"/>
        <end position="1467"/>
    </location>
</feature>
<proteinExistence type="predicted"/>
<feature type="compositionally biased region" description="Acidic residues" evidence="1">
    <location>
        <begin position="1421"/>
        <end position="1440"/>
    </location>
</feature>
<feature type="compositionally biased region" description="Polar residues" evidence="1">
    <location>
        <begin position="1268"/>
        <end position="1277"/>
    </location>
</feature>
<dbReference type="Gene3D" id="2.30.30.140">
    <property type="match status" value="2"/>
</dbReference>
<comment type="caution">
    <text evidence="3">The sequence shown here is derived from an EMBL/GenBank/DDBJ whole genome shotgun (WGS) entry which is preliminary data.</text>
</comment>
<feature type="region of interest" description="Disordered" evidence="1">
    <location>
        <begin position="569"/>
        <end position="672"/>
    </location>
</feature>
<feature type="compositionally biased region" description="Acidic residues" evidence="1">
    <location>
        <begin position="1370"/>
        <end position="1408"/>
    </location>
</feature>
<dbReference type="EMBL" id="QUTH01004369">
    <property type="protein sequence ID" value="RHZ14202.1"/>
    <property type="molecule type" value="Genomic_DNA"/>
</dbReference>
<dbReference type="SUPFAM" id="SSF63748">
    <property type="entry name" value="Tudor/PWWP/MBT"/>
    <property type="match status" value="1"/>
</dbReference>
<feature type="compositionally biased region" description="Polar residues" evidence="1">
    <location>
        <begin position="646"/>
        <end position="656"/>
    </location>
</feature>